<dbReference type="EMBL" id="JAAOCA010000016">
    <property type="protein sequence ID" value="MBD1599849.1"/>
    <property type="molecule type" value="Genomic_DNA"/>
</dbReference>
<dbReference type="PANTHER" id="PTHR47628:SF1">
    <property type="entry name" value="ALIPHATIC AMIDASE EXPRESSION-REGULATING PROTEIN"/>
    <property type="match status" value="1"/>
</dbReference>
<gene>
    <name evidence="1" type="ORF">HAQ05_14205</name>
</gene>
<dbReference type="Proteomes" id="UP000805841">
    <property type="component" value="Unassembled WGS sequence"/>
</dbReference>
<dbReference type="PANTHER" id="PTHR47628">
    <property type="match status" value="1"/>
</dbReference>
<proteinExistence type="predicted"/>
<evidence type="ECO:0000313" key="2">
    <source>
        <dbReference type="Proteomes" id="UP000805841"/>
    </source>
</evidence>
<sequence>MTSETWRVGVLFSTSGITAAVERTQRNATLLAIEQINANGGIDGRLIEPIAYNPGSDPKQYRDQAELLCDQHKVSVIFGCYMSSSRKAALPIIEARGALLFYPTLYEGFEYSPHCIYTGPAPNQNSVQLVNYVSQKFGNRIAMIGSNYVYPYESNRVIADLFTQTGGRVLHEQYVPLTATADVFARIIEQVAKLQPDAIYSTVVGDGIALFYQAYRAAGLDPATMPIISLSTSEAEVAQMAPGTAVGHITASPYFEGLRTPQSEAFVAAYRARFGADARITACAEAAYFQVYLYALGVARAQTDRFALLLPHLHDLEFDAPQGRVKIDGATNHTHVWSRVGQVNAQGLFDVVDEPGVRVAPDPYMLKYSLDAETPLAVRLNFQPMGS</sequence>
<dbReference type="InterPro" id="IPR039570">
    <property type="entry name" value="AmiC_PBP1"/>
</dbReference>
<keyword evidence="2" id="KW-1185">Reference proteome</keyword>
<reference evidence="1 2" key="1">
    <citation type="journal article" date="2020" name="Insects">
        <title>Bacteria Belonging to Pseudomonas typographi sp. nov. from the Bark Beetle Ips typographus Have Genomic Potential to Aid in the Host Ecology.</title>
        <authorList>
            <person name="Peral-Aranega E."/>
            <person name="Saati-Santamaria Z."/>
            <person name="Kolarik M."/>
            <person name="Rivas R."/>
            <person name="Garcia-Fraile P."/>
        </authorList>
    </citation>
    <scope>NUCLEOTIDE SEQUENCE [LARGE SCALE GENOMIC DNA]</scope>
    <source>
        <strain evidence="1 2">CA3A</strain>
    </source>
</reference>
<organism evidence="1 2">
    <name type="scientific">Pseudomonas typographi</name>
    <dbReference type="NCBI Taxonomy" id="2715964"/>
    <lineage>
        <taxon>Bacteria</taxon>
        <taxon>Pseudomonadati</taxon>
        <taxon>Pseudomonadota</taxon>
        <taxon>Gammaproteobacteria</taxon>
        <taxon>Pseudomonadales</taxon>
        <taxon>Pseudomonadaceae</taxon>
        <taxon>Pseudomonas</taxon>
    </lineage>
</organism>
<dbReference type="CDD" id="cd06357">
    <property type="entry name" value="PBP1_AmiC"/>
    <property type="match status" value="1"/>
</dbReference>
<dbReference type="InterPro" id="IPR028082">
    <property type="entry name" value="Peripla_BP_I"/>
</dbReference>
<dbReference type="RefSeq" id="WP_190421652.1">
    <property type="nucleotide sequence ID" value="NZ_JAAOCA010000016.1"/>
</dbReference>
<evidence type="ECO:0000313" key="1">
    <source>
        <dbReference type="EMBL" id="MBD1599849.1"/>
    </source>
</evidence>
<dbReference type="SUPFAM" id="SSF53822">
    <property type="entry name" value="Periplasmic binding protein-like I"/>
    <property type="match status" value="1"/>
</dbReference>
<dbReference type="Gene3D" id="3.40.50.2300">
    <property type="match status" value="2"/>
</dbReference>
<name>A0ABR7Z359_9PSED</name>
<dbReference type="Pfam" id="PF13433">
    <property type="entry name" value="Peripla_BP_5"/>
    <property type="match status" value="1"/>
</dbReference>
<comment type="caution">
    <text evidence="1">The sequence shown here is derived from an EMBL/GenBank/DDBJ whole genome shotgun (WGS) entry which is preliminary data.</text>
</comment>
<accession>A0ABR7Z359</accession>
<protein>
    <submittedName>
        <fullName evidence="1">Transporter substrate-binding domain-containing protein</fullName>
    </submittedName>
</protein>